<comment type="caution">
    <text evidence="2">The sequence shown here is derived from an EMBL/GenBank/DDBJ whole genome shotgun (WGS) entry which is preliminary data.</text>
</comment>
<evidence type="ECO:0000256" key="1">
    <source>
        <dbReference type="SAM" id="MobiDB-lite"/>
    </source>
</evidence>
<feature type="compositionally biased region" description="Low complexity" evidence="1">
    <location>
        <begin position="38"/>
        <end position="49"/>
    </location>
</feature>
<evidence type="ECO:0000313" key="3">
    <source>
        <dbReference type="Proteomes" id="UP000654370"/>
    </source>
</evidence>
<gene>
    <name evidence="2" type="ORF">INT43_007329</name>
</gene>
<proteinExistence type="predicted"/>
<dbReference type="Proteomes" id="UP000654370">
    <property type="component" value="Unassembled WGS sequence"/>
</dbReference>
<protein>
    <submittedName>
        <fullName evidence="2">Uncharacterized protein</fullName>
    </submittedName>
</protein>
<keyword evidence="3" id="KW-1185">Reference proteome</keyword>
<name>A0A8H7PXF3_MORIS</name>
<dbReference type="EMBL" id="JAEPQZ010000004">
    <property type="protein sequence ID" value="KAG2182399.1"/>
    <property type="molecule type" value="Genomic_DNA"/>
</dbReference>
<feature type="region of interest" description="Disordered" evidence="1">
    <location>
        <begin position="15"/>
        <end position="68"/>
    </location>
</feature>
<accession>A0A8H7PXF3</accession>
<evidence type="ECO:0000313" key="2">
    <source>
        <dbReference type="EMBL" id="KAG2182399.1"/>
    </source>
</evidence>
<organism evidence="2 3">
    <name type="scientific">Mortierella isabellina</name>
    <name type="common">Filamentous fungus</name>
    <name type="synonym">Umbelopsis isabellina</name>
    <dbReference type="NCBI Taxonomy" id="91625"/>
    <lineage>
        <taxon>Eukaryota</taxon>
        <taxon>Fungi</taxon>
        <taxon>Fungi incertae sedis</taxon>
        <taxon>Mucoromycota</taxon>
        <taxon>Mucoromycotina</taxon>
        <taxon>Umbelopsidomycetes</taxon>
        <taxon>Umbelopsidales</taxon>
        <taxon>Umbelopsidaceae</taxon>
        <taxon>Umbelopsis</taxon>
    </lineage>
</organism>
<sequence>MQTYAKVSASNYIKSQPYLGHLDGTPERTENTSTQNKEGSVSEELVSGSTKEQQGVGRSLLGELSLAN</sequence>
<dbReference type="AlphaFoldDB" id="A0A8H7PXF3"/>
<reference evidence="2" key="1">
    <citation type="submission" date="2020-12" db="EMBL/GenBank/DDBJ databases">
        <title>Metabolic potential, ecology and presence of endohyphal bacteria is reflected in genomic diversity of Mucoromycotina.</title>
        <authorList>
            <person name="Muszewska A."/>
            <person name="Okrasinska A."/>
            <person name="Steczkiewicz K."/>
            <person name="Drgas O."/>
            <person name="Orlowska M."/>
            <person name="Perlinska-Lenart U."/>
            <person name="Aleksandrzak-Piekarczyk T."/>
            <person name="Szatraj K."/>
            <person name="Zielenkiewicz U."/>
            <person name="Pilsyk S."/>
            <person name="Malc E."/>
            <person name="Mieczkowski P."/>
            <person name="Kruszewska J.S."/>
            <person name="Biernat P."/>
            <person name="Pawlowska J."/>
        </authorList>
    </citation>
    <scope>NUCLEOTIDE SEQUENCE</scope>
    <source>
        <strain evidence="2">WA0000067209</strain>
    </source>
</reference>